<sequence>MSILTSKFLRPFVHHFHRRYHEKYPFARFIFAFDLLLIGCVFGLAVMTALLFFFQPMKLAQKLSMQIEVTPTEIVSGDPITFIIRYTNGTGERLENVFLNLDLPETFIPFPKKSKNTSNISIGILEPGNSGIVKIQGVIYASIKEPQTVTSQMTFTYGKAHRLGEKKSTYTIILPHSSLILETKMPEQLMTGQKFTGKIQYQNKGVLSTPEILVTPEWPKGFRFISSSSPLQNDSWKLSSLKTEEKGEIEFIGILEQDTQETTFRFQPFFVFDTTNYLQETVTIHIPVTKPSLGITHSVDINSVRSGGTLKAVVQYKNTGDIPINHLTISLESSSPFVSKNPSVFIDHLDPKQTEKISLAMPLLSQIQQEETTTYEQFTIVTQPKMTYEIGETQTQKITAFGPSVSTPLTTGVIIDSFGRYTSDQGDQLGRGPLPPVIGEETKYWIFWNIKNTTNTLHNVTLIGHLPENVRFTGKQTVSEGNAISYDSSTRTILWQATQVDPTFPPDAKMISMAFEIGLTPNESQIGNILPLLSDIQLTAIDNWTGAAIIASGNMVTTDLPYDQSAAGLGIVHP</sequence>
<reference evidence="2 3" key="1">
    <citation type="journal article" date="2015" name="Nature">
        <title>rRNA introns, odd ribosomes, and small enigmatic genomes across a large radiation of phyla.</title>
        <authorList>
            <person name="Brown C.T."/>
            <person name="Hug L.A."/>
            <person name="Thomas B.C."/>
            <person name="Sharon I."/>
            <person name="Castelle C.J."/>
            <person name="Singh A."/>
            <person name="Wilkins M.J."/>
            <person name="Williams K.H."/>
            <person name="Banfield J.F."/>
        </authorList>
    </citation>
    <scope>NUCLEOTIDE SEQUENCE [LARGE SCALE GENOMIC DNA]</scope>
</reference>
<proteinExistence type="predicted"/>
<protein>
    <recommendedName>
        <fullName evidence="4">DUF11 domain-containing protein</fullName>
    </recommendedName>
</protein>
<comment type="caution">
    <text evidence="2">The sequence shown here is derived from an EMBL/GenBank/DDBJ whole genome shotgun (WGS) entry which is preliminary data.</text>
</comment>
<keyword evidence="1" id="KW-1133">Transmembrane helix</keyword>
<gene>
    <name evidence="2" type="ORF">UU48_C0011G0033</name>
</gene>
<keyword evidence="1" id="KW-0812">Transmembrane</keyword>
<evidence type="ECO:0000313" key="2">
    <source>
        <dbReference type="EMBL" id="KKR97641.1"/>
    </source>
</evidence>
<dbReference type="AlphaFoldDB" id="A0A0G0VDC4"/>
<evidence type="ECO:0000256" key="1">
    <source>
        <dbReference type="SAM" id="Phobius"/>
    </source>
</evidence>
<dbReference type="Proteomes" id="UP000034746">
    <property type="component" value="Unassembled WGS sequence"/>
</dbReference>
<keyword evidence="1" id="KW-0472">Membrane</keyword>
<evidence type="ECO:0000313" key="3">
    <source>
        <dbReference type="Proteomes" id="UP000034746"/>
    </source>
</evidence>
<evidence type="ECO:0008006" key="4">
    <source>
        <dbReference type="Google" id="ProtNLM"/>
    </source>
</evidence>
<organism evidence="2 3">
    <name type="scientific">Candidatus Uhrbacteria bacterium GW2011_GWF2_41_16</name>
    <dbReference type="NCBI Taxonomy" id="1618997"/>
    <lineage>
        <taxon>Bacteria</taxon>
        <taxon>Candidatus Uhriibacteriota</taxon>
    </lineage>
</organism>
<feature type="transmembrane region" description="Helical" evidence="1">
    <location>
        <begin position="26"/>
        <end position="54"/>
    </location>
</feature>
<name>A0A0G0VDC4_9BACT</name>
<accession>A0A0G0VDC4</accession>
<dbReference type="EMBL" id="LCAU01000011">
    <property type="protein sequence ID" value="KKR97641.1"/>
    <property type="molecule type" value="Genomic_DNA"/>
</dbReference>